<organism evidence="5">
    <name type="scientific">human gut metagenome</name>
    <dbReference type="NCBI Taxonomy" id="408170"/>
    <lineage>
        <taxon>unclassified sequences</taxon>
        <taxon>metagenomes</taxon>
        <taxon>organismal metagenomes</taxon>
    </lineage>
</organism>
<evidence type="ECO:0000256" key="2">
    <source>
        <dbReference type="ARBA" id="ARBA00007131"/>
    </source>
</evidence>
<comment type="caution">
    <text evidence="5">The sequence shown here is derived from an EMBL/GenBank/DDBJ whole genome shotgun (WGS) entry which is preliminary data.</text>
</comment>
<evidence type="ECO:0000256" key="1">
    <source>
        <dbReference type="ARBA" id="ARBA00001964"/>
    </source>
</evidence>
<dbReference type="AlphaFoldDB" id="K1UDF5"/>
<evidence type="ECO:0000313" key="5">
    <source>
        <dbReference type="EMBL" id="EKC76295.1"/>
    </source>
</evidence>
<comment type="cofactor">
    <cofactor evidence="1">
        <name>thiamine diphosphate</name>
        <dbReference type="ChEBI" id="CHEBI:58937"/>
    </cofactor>
</comment>
<sequence length="225" mass="24090">AGLSGSTKSGIFAKAHPERHFNMGIAESDMVATAAGLATTGKIPFVNTFTVFLTTLGLISARAQVCYGNLNVKFGGAYCGMSDALDGATHHATEDIAVMRALPNMTVLVPSDATSTRWATKYAVDTYGPMYLRLSRDVYPDLYDENTKFECGKGAIVRDGTDVTVIACGILVHKALEAAEQMAARGVSVRVVDMYSIKPIDRELILRCAQETGAIVTAEEHNIYG</sequence>
<dbReference type="PANTHER" id="PTHR43825:SF1">
    <property type="entry name" value="TRANSKETOLASE-LIKE PYRIMIDINE-BINDING DOMAIN-CONTAINING PROTEIN"/>
    <property type="match status" value="1"/>
</dbReference>
<dbReference type="CDD" id="cd07033">
    <property type="entry name" value="TPP_PYR_DXS_TK_like"/>
    <property type="match status" value="1"/>
</dbReference>
<reference evidence="5" key="1">
    <citation type="journal article" date="2013" name="Environ. Microbiol.">
        <title>Microbiota from the distal guts of lean and obese adolescents exhibit partial functional redundancy besides clear differences in community structure.</title>
        <authorList>
            <person name="Ferrer M."/>
            <person name="Ruiz A."/>
            <person name="Lanza F."/>
            <person name="Haange S.B."/>
            <person name="Oberbach A."/>
            <person name="Till H."/>
            <person name="Bargiela R."/>
            <person name="Campoy C."/>
            <person name="Segura M.T."/>
            <person name="Richter M."/>
            <person name="von Bergen M."/>
            <person name="Seifert J."/>
            <person name="Suarez A."/>
        </authorList>
    </citation>
    <scope>NUCLEOTIDE SEQUENCE</scope>
</reference>
<dbReference type="InterPro" id="IPR029061">
    <property type="entry name" value="THDP-binding"/>
</dbReference>
<dbReference type="Gene3D" id="3.40.50.970">
    <property type="match status" value="1"/>
</dbReference>
<dbReference type="SUPFAM" id="SSF52922">
    <property type="entry name" value="TK C-terminal domain-like"/>
    <property type="match status" value="1"/>
</dbReference>
<dbReference type="InterPro" id="IPR051157">
    <property type="entry name" value="PDH/Transketolase"/>
</dbReference>
<dbReference type="SUPFAM" id="SSF52518">
    <property type="entry name" value="Thiamin diphosphate-binding fold (THDP-binding)"/>
    <property type="match status" value="1"/>
</dbReference>
<dbReference type="PANTHER" id="PTHR43825">
    <property type="entry name" value="PYRUVATE DEHYDROGENASE E1 COMPONENT"/>
    <property type="match status" value="1"/>
</dbReference>
<dbReference type="InterPro" id="IPR005475">
    <property type="entry name" value="Transketolase-like_Pyr-bd"/>
</dbReference>
<dbReference type="EMBL" id="AJWZ01000621">
    <property type="protein sequence ID" value="EKC76295.1"/>
    <property type="molecule type" value="Genomic_DNA"/>
</dbReference>
<accession>K1UDF5</accession>
<dbReference type="InterPro" id="IPR009014">
    <property type="entry name" value="Transketo_C/PFOR_II"/>
</dbReference>
<dbReference type="InterPro" id="IPR033248">
    <property type="entry name" value="Transketolase_C"/>
</dbReference>
<dbReference type="Pfam" id="PF02779">
    <property type="entry name" value="Transket_pyr"/>
    <property type="match status" value="1"/>
</dbReference>
<protein>
    <submittedName>
        <fullName evidence="5">Transketolase central region</fullName>
    </submittedName>
</protein>
<dbReference type="Gene3D" id="3.40.50.920">
    <property type="match status" value="1"/>
</dbReference>
<evidence type="ECO:0000259" key="4">
    <source>
        <dbReference type="SMART" id="SM00861"/>
    </source>
</evidence>
<dbReference type="Pfam" id="PF02780">
    <property type="entry name" value="Transketolase_C"/>
    <property type="match status" value="1"/>
</dbReference>
<comment type="similarity">
    <text evidence="2">Belongs to the transketolase family.</text>
</comment>
<gene>
    <name evidence="5" type="ORF">OBE_00916</name>
</gene>
<keyword evidence="3" id="KW-0786">Thiamine pyrophosphate</keyword>
<feature type="non-terminal residue" evidence="5">
    <location>
        <position position="225"/>
    </location>
</feature>
<name>K1UDF5_9ZZZZ</name>
<proteinExistence type="inferred from homology"/>
<dbReference type="FunFam" id="3.40.50.970:FF:000129">
    <property type="entry name" value="Transketolase"/>
    <property type="match status" value="1"/>
</dbReference>
<feature type="domain" description="Transketolase-like pyrimidine-binding" evidence="4">
    <location>
        <begin position="1"/>
        <end position="141"/>
    </location>
</feature>
<dbReference type="SMART" id="SM00861">
    <property type="entry name" value="Transket_pyr"/>
    <property type="match status" value="1"/>
</dbReference>
<feature type="non-terminal residue" evidence="5">
    <location>
        <position position="1"/>
    </location>
</feature>
<evidence type="ECO:0000256" key="3">
    <source>
        <dbReference type="ARBA" id="ARBA00023052"/>
    </source>
</evidence>